<proteinExistence type="predicted"/>
<protein>
    <submittedName>
        <fullName evidence="1">Uncharacterized protein</fullName>
    </submittedName>
</protein>
<sequence>MNDFFLLRNYRGKGVGEKAVRKIIGKLQGNGNCKQIPPDETNERNASGVEHLTHVLTGNTPKNFVIILKMEKS</sequence>
<reference evidence="1 2" key="1">
    <citation type="submission" date="2018-06" db="EMBL/GenBank/DDBJ databases">
        <title>Isolation of heavy metals resistant Paenibacillus silvae NC2 from Gold-Copper mine in ZiJin, China.</title>
        <authorList>
            <person name="Xu J."/>
            <person name="Mazhar H.S."/>
            <person name="Rensing C."/>
        </authorList>
    </citation>
    <scope>NUCLEOTIDE SEQUENCE [LARGE SCALE GENOMIC DNA]</scope>
    <source>
        <strain evidence="1 2">NC2</strain>
    </source>
</reference>
<gene>
    <name evidence="1" type="ORF">DN757_28165</name>
</gene>
<dbReference type="EMBL" id="QKWW01000113">
    <property type="protein sequence ID" value="PZT52293.1"/>
    <property type="molecule type" value="Genomic_DNA"/>
</dbReference>
<evidence type="ECO:0000313" key="2">
    <source>
        <dbReference type="Proteomes" id="UP000249204"/>
    </source>
</evidence>
<dbReference type="RefSeq" id="WP_111273477.1">
    <property type="nucleotide sequence ID" value="NZ_QKWW01000113.1"/>
</dbReference>
<dbReference type="Proteomes" id="UP000249204">
    <property type="component" value="Unassembled WGS sequence"/>
</dbReference>
<comment type="caution">
    <text evidence="1">The sequence shown here is derived from an EMBL/GenBank/DDBJ whole genome shotgun (WGS) entry which is preliminary data.</text>
</comment>
<accession>A0A2W6Q4P6</accession>
<dbReference type="AlphaFoldDB" id="A0A2W6Q4P6"/>
<organism evidence="1 2">
    <name type="scientific">Paenibacillus silvae</name>
    <dbReference type="NCBI Taxonomy" id="1325358"/>
    <lineage>
        <taxon>Bacteria</taxon>
        <taxon>Bacillati</taxon>
        <taxon>Bacillota</taxon>
        <taxon>Bacilli</taxon>
        <taxon>Bacillales</taxon>
        <taxon>Paenibacillaceae</taxon>
        <taxon>Paenibacillus</taxon>
    </lineage>
</organism>
<name>A0A2W6Q4P6_9BACL</name>
<evidence type="ECO:0000313" key="1">
    <source>
        <dbReference type="EMBL" id="PZT52293.1"/>
    </source>
</evidence>